<keyword evidence="6" id="KW-0798">TonB box</keyword>
<evidence type="ECO:0000256" key="2">
    <source>
        <dbReference type="ARBA" id="ARBA00022448"/>
    </source>
</evidence>
<dbReference type="Gene3D" id="2.40.170.20">
    <property type="entry name" value="TonB-dependent receptor, beta-barrel domain"/>
    <property type="match status" value="1"/>
</dbReference>
<sequence>MSARWIPFVRPTHFSHSPHLGRLARHALAAAAASAFAINTHAQSTASPGDANVALSGTTVSAKRLDAARNALSPDTGSSVYNFDQTDIEALPLGANTPLNQVLLQAPGVVQDSYGQLHVRGDHANLQYRIDGVIIPESISGFGQAIDARIASQINLITGALPAQFGYRTAGIVDIHTKGSPGLADGTADTGEPPKAVGGEVGVVFGSHAEREVSTQLYGTKGALSYYFSARVSANDMGIENPTGDRNAIHDHTTQTNAFGMMSYLLNPDNRVSFMFGTANNRFQIPNLPGVAPQFTLDNGATPDSSSLNAHQRELTDFQVLSWQSHVSPKLDTQISLFHRTSRVDYTPDPIGDLVYNGVASNITRRNEAYGVQADSSYKLTDRHTLRFGLFVQQDHFSVDNTSNVFPADDNGQQTSGTPLTIVDNANDRGATYGLYLQDEWKATDRLTLNYGARYDHVNTVTNEGQLSPRLGLTYDLTSRTRLHAGYSRYFTPPATEKIDTTSVAKFLNTTNALPSDANTAVRAERSDYFDLGVSHQLTSAMTVGLDAYYRRVNHLQDEGQFGNALIYSTFNYEKGRIYGVEGTVNYRQGNVGAYLNVAVSRAMGQGIETGQFNFGADELAYIANHWVHLDHDQQVSASAGVSYQWGRTLLSADALFGSGLRSGFVNSEHLPAYLQVNLGVGEKLNLPGVGRFDAKLSVLNVFDRVYELRDGSGIGVGAPQFGPRRTFYLAMSKPF</sequence>
<evidence type="ECO:0000313" key="12">
    <source>
        <dbReference type="EMBL" id="VVE77665.1"/>
    </source>
</evidence>
<proteinExistence type="inferred from homology"/>
<dbReference type="RefSeq" id="WP_150808606.1">
    <property type="nucleotide sequence ID" value="NZ_CABPSR010000002.1"/>
</dbReference>
<keyword evidence="4 10" id="KW-0812">Transmembrane</keyword>
<evidence type="ECO:0000256" key="5">
    <source>
        <dbReference type="ARBA" id="ARBA00022729"/>
    </source>
</evidence>
<dbReference type="AlphaFoldDB" id="A0A5E5AY26"/>
<keyword evidence="2 10" id="KW-0813">Transport</keyword>
<accession>A0A5E5AY26</accession>
<dbReference type="InterPro" id="IPR000531">
    <property type="entry name" value="Beta-barrel_TonB"/>
</dbReference>
<evidence type="ECO:0000259" key="11">
    <source>
        <dbReference type="Pfam" id="PF00593"/>
    </source>
</evidence>
<dbReference type="PROSITE" id="PS52016">
    <property type="entry name" value="TONB_DEPENDENT_REC_3"/>
    <property type="match status" value="1"/>
</dbReference>
<comment type="similarity">
    <text evidence="10">Belongs to the TonB-dependent receptor family.</text>
</comment>
<organism evidence="12 13">
    <name type="scientific">Pandoraea sputorum</name>
    <dbReference type="NCBI Taxonomy" id="93222"/>
    <lineage>
        <taxon>Bacteria</taxon>
        <taxon>Pseudomonadati</taxon>
        <taxon>Pseudomonadota</taxon>
        <taxon>Betaproteobacteria</taxon>
        <taxon>Burkholderiales</taxon>
        <taxon>Burkholderiaceae</taxon>
        <taxon>Pandoraea</taxon>
    </lineage>
</organism>
<evidence type="ECO:0000313" key="13">
    <source>
        <dbReference type="Proteomes" id="UP000335538"/>
    </source>
</evidence>
<keyword evidence="5" id="KW-0732">Signal</keyword>
<evidence type="ECO:0000256" key="6">
    <source>
        <dbReference type="ARBA" id="ARBA00023077"/>
    </source>
</evidence>
<keyword evidence="3 10" id="KW-1134">Transmembrane beta strand</keyword>
<feature type="domain" description="TonB-dependent receptor-like beta-barrel" evidence="11">
    <location>
        <begin position="247"/>
        <end position="701"/>
    </location>
</feature>
<gene>
    <name evidence="12" type="ORF">PSP31121_01240</name>
</gene>
<dbReference type="InterPro" id="IPR039426">
    <property type="entry name" value="TonB-dep_rcpt-like"/>
</dbReference>
<protein>
    <submittedName>
        <fullName evidence="12">TonB-dependent receptor</fullName>
    </submittedName>
</protein>
<evidence type="ECO:0000256" key="9">
    <source>
        <dbReference type="ARBA" id="ARBA00023237"/>
    </source>
</evidence>
<evidence type="ECO:0000256" key="7">
    <source>
        <dbReference type="ARBA" id="ARBA00023136"/>
    </source>
</evidence>
<evidence type="ECO:0000256" key="8">
    <source>
        <dbReference type="ARBA" id="ARBA00023170"/>
    </source>
</evidence>
<evidence type="ECO:0000256" key="3">
    <source>
        <dbReference type="ARBA" id="ARBA00022452"/>
    </source>
</evidence>
<evidence type="ECO:0000256" key="10">
    <source>
        <dbReference type="PROSITE-ProRule" id="PRU01360"/>
    </source>
</evidence>
<evidence type="ECO:0000256" key="1">
    <source>
        <dbReference type="ARBA" id="ARBA00004571"/>
    </source>
</evidence>
<name>A0A5E5AY26_9BURK</name>
<evidence type="ECO:0000256" key="4">
    <source>
        <dbReference type="ARBA" id="ARBA00022692"/>
    </source>
</evidence>
<dbReference type="Proteomes" id="UP000335538">
    <property type="component" value="Unassembled WGS sequence"/>
</dbReference>
<dbReference type="InterPro" id="IPR036942">
    <property type="entry name" value="Beta-barrel_TonB_sf"/>
</dbReference>
<keyword evidence="8 12" id="KW-0675">Receptor</keyword>
<keyword evidence="9 10" id="KW-0998">Cell outer membrane</keyword>
<comment type="subcellular location">
    <subcellularLocation>
        <location evidence="1 10">Cell outer membrane</location>
        <topology evidence="1 10">Multi-pass membrane protein</topology>
    </subcellularLocation>
</comment>
<dbReference type="GO" id="GO:0009279">
    <property type="term" value="C:cell outer membrane"/>
    <property type="evidence" value="ECO:0007669"/>
    <property type="project" value="UniProtKB-SubCell"/>
</dbReference>
<dbReference type="SUPFAM" id="SSF56935">
    <property type="entry name" value="Porins"/>
    <property type="match status" value="1"/>
</dbReference>
<dbReference type="GO" id="GO:0044718">
    <property type="term" value="P:siderophore transmembrane transport"/>
    <property type="evidence" value="ECO:0007669"/>
    <property type="project" value="TreeGrafter"/>
</dbReference>
<dbReference type="Pfam" id="PF00593">
    <property type="entry name" value="TonB_dep_Rec_b-barrel"/>
    <property type="match status" value="1"/>
</dbReference>
<dbReference type="PANTHER" id="PTHR30069">
    <property type="entry name" value="TONB-DEPENDENT OUTER MEMBRANE RECEPTOR"/>
    <property type="match status" value="1"/>
</dbReference>
<dbReference type="PANTHER" id="PTHR30069:SF29">
    <property type="entry name" value="HEMOGLOBIN AND HEMOGLOBIN-HAPTOGLOBIN-BINDING PROTEIN 1-RELATED"/>
    <property type="match status" value="1"/>
</dbReference>
<dbReference type="EMBL" id="CABPSR010000002">
    <property type="protein sequence ID" value="VVE77665.1"/>
    <property type="molecule type" value="Genomic_DNA"/>
</dbReference>
<dbReference type="GO" id="GO:0015344">
    <property type="term" value="F:siderophore uptake transmembrane transporter activity"/>
    <property type="evidence" value="ECO:0007669"/>
    <property type="project" value="TreeGrafter"/>
</dbReference>
<reference evidence="12 13" key="1">
    <citation type="submission" date="2019-08" db="EMBL/GenBank/DDBJ databases">
        <authorList>
            <person name="Peeters C."/>
        </authorList>
    </citation>
    <scope>NUCLEOTIDE SEQUENCE [LARGE SCALE GENOMIC DNA]</scope>
    <source>
        <strain evidence="12 13">LMG 31121</strain>
    </source>
</reference>
<keyword evidence="7 10" id="KW-0472">Membrane</keyword>